<gene>
    <name evidence="2" type="ORF">RCA23_c25830</name>
</gene>
<proteinExistence type="predicted"/>
<dbReference type="AlphaFoldDB" id="A0AAN0RKT7"/>
<evidence type="ECO:0000313" key="2">
    <source>
        <dbReference type="EMBL" id="AII88101.1"/>
    </source>
</evidence>
<dbReference type="RefSeq" id="WP_044050698.1">
    <property type="nucleotide sequence ID" value="NZ_CP003984.1"/>
</dbReference>
<accession>A0AAN0RKT7</accession>
<dbReference type="Proteomes" id="UP000028680">
    <property type="component" value="Chromosome"/>
</dbReference>
<feature type="transmembrane region" description="Helical" evidence="1">
    <location>
        <begin position="34"/>
        <end position="53"/>
    </location>
</feature>
<dbReference type="KEGG" id="ptp:RCA23_c25830"/>
<reference evidence="2 3" key="1">
    <citation type="journal article" date="2014" name="ISME J.">
        <title>Adaptation of an abundant Roseobacter RCA organism to pelagic systems revealed by genomic and transcriptomic analyses.</title>
        <authorList>
            <person name="Voget S."/>
            <person name="Wemheuer B."/>
            <person name="Brinkhoff T."/>
            <person name="Vollmers J."/>
            <person name="Dietrich S."/>
            <person name="Giebel H.A."/>
            <person name="Beardsley C."/>
            <person name="Sardemann C."/>
            <person name="Bakenhus I."/>
            <person name="Billerbeck S."/>
            <person name="Daniel R."/>
            <person name="Simon M."/>
        </authorList>
    </citation>
    <scope>NUCLEOTIDE SEQUENCE [LARGE SCALE GENOMIC DNA]</scope>
    <source>
        <strain evidence="2 3">RCA23</strain>
    </source>
</reference>
<dbReference type="GeneID" id="93368350"/>
<organism evidence="2 3">
    <name type="scientific">Planktomarina temperata RCA23</name>
    <dbReference type="NCBI Taxonomy" id="666509"/>
    <lineage>
        <taxon>Bacteria</taxon>
        <taxon>Pseudomonadati</taxon>
        <taxon>Pseudomonadota</taxon>
        <taxon>Alphaproteobacteria</taxon>
        <taxon>Rhodobacterales</taxon>
        <taxon>Paracoccaceae</taxon>
        <taxon>Planktomarina</taxon>
    </lineage>
</organism>
<keyword evidence="3" id="KW-1185">Reference proteome</keyword>
<sequence length="78" mass="8629">MDKKRKLTSVFEISGSVLAMVYALLIASNTGNEILGFSLLFISASLFAAWAVIDRRWTFLLLQAFYAGSAIIGLIRWA</sequence>
<protein>
    <submittedName>
        <fullName evidence="2">Uncharacterized protein</fullName>
    </submittedName>
</protein>
<keyword evidence="1" id="KW-1133">Transmembrane helix</keyword>
<evidence type="ECO:0000256" key="1">
    <source>
        <dbReference type="SAM" id="Phobius"/>
    </source>
</evidence>
<dbReference type="EMBL" id="CP003984">
    <property type="protein sequence ID" value="AII88101.1"/>
    <property type="molecule type" value="Genomic_DNA"/>
</dbReference>
<name>A0AAN0RKT7_9RHOB</name>
<keyword evidence="1" id="KW-0472">Membrane</keyword>
<feature type="transmembrane region" description="Helical" evidence="1">
    <location>
        <begin position="60"/>
        <end position="77"/>
    </location>
</feature>
<feature type="transmembrane region" description="Helical" evidence="1">
    <location>
        <begin position="7"/>
        <end position="28"/>
    </location>
</feature>
<evidence type="ECO:0000313" key="3">
    <source>
        <dbReference type="Proteomes" id="UP000028680"/>
    </source>
</evidence>
<keyword evidence="1" id="KW-0812">Transmembrane</keyword>